<accession>A0AAV7GLA7</accession>
<name>A0AAV7GLA7_DENCH</name>
<evidence type="ECO:0000313" key="3">
    <source>
        <dbReference type="Proteomes" id="UP000775213"/>
    </source>
</evidence>
<proteinExistence type="predicted"/>
<protein>
    <submittedName>
        <fullName evidence="2">Uncharacterized protein</fullName>
    </submittedName>
</protein>
<comment type="caution">
    <text evidence="2">The sequence shown here is derived from an EMBL/GenBank/DDBJ whole genome shotgun (WGS) entry which is preliminary data.</text>
</comment>
<organism evidence="2 3">
    <name type="scientific">Dendrobium chrysotoxum</name>
    <name type="common">Orchid</name>
    <dbReference type="NCBI Taxonomy" id="161865"/>
    <lineage>
        <taxon>Eukaryota</taxon>
        <taxon>Viridiplantae</taxon>
        <taxon>Streptophyta</taxon>
        <taxon>Embryophyta</taxon>
        <taxon>Tracheophyta</taxon>
        <taxon>Spermatophyta</taxon>
        <taxon>Magnoliopsida</taxon>
        <taxon>Liliopsida</taxon>
        <taxon>Asparagales</taxon>
        <taxon>Orchidaceae</taxon>
        <taxon>Epidendroideae</taxon>
        <taxon>Malaxideae</taxon>
        <taxon>Dendrobiinae</taxon>
        <taxon>Dendrobium</taxon>
    </lineage>
</organism>
<keyword evidence="3" id="KW-1185">Reference proteome</keyword>
<dbReference type="Proteomes" id="UP000775213">
    <property type="component" value="Unassembled WGS sequence"/>
</dbReference>
<dbReference type="AlphaFoldDB" id="A0AAV7GLA7"/>
<gene>
    <name evidence="2" type="ORF">IEQ34_012601</name>
</gene>
<dbReference type="EMBL" id="JAGFBR010000012">
    <property type="protein sequence ID" value="KAH0457286.1"/>
    <property type="molecule type" value="Genomic_DNA"/>
</dbReference>
<evidence type="ECO:0000256" key="1">
    <source>
        <dbReference type="SAM" id="MobiDB-lite"/>
    </source>
</evidence>
<evidence type="ECO:0000313" key="2">
    <source>
        <dbReference type="EMBL" id="KAH0457286.1"/>
    </source>
</evidence>
<sequence length="117" mass="13815">MEDSLSQRKKNFSPKPPIPQREFQQDEKYTPLNASRANDEIERLIRQGYLLQFIKSSLTRDDIGGQKEQQQRQPLNNIQMGVALMFLVFPSKPNIVLFPYVYLMCLAWCNAYIPKWY</sequence>
<reference evidence="2 3" key="1">
    <citation type="journal article" date="2021" name="Hortic Res">
        <title>Chromosome-scale assembly of the Dendrobium chrysotoxum genome enhances the understanding of orchid evolution.</title>
        <authorList>
            <person name="Zhang Y."/>
            <person name="Zhang G.Q."/>
            <person name="Zhang D."/>
            <person name="Liu X.D."/>
            <person name="Xu X.Y."/>
            <person name="Sun W.H."/>
            <person name="Yu X."/>
            <person name="Zhu X."/>
            <person name="Wang Z.W."/>
            <person name="Zhao X."/>
            <person name="Zhong W.Y."/>
            <person name="Chen H."/>
            <person name="Yin W.L."/>
            <person name="Huang T."/>
            <person name="Niu S.C."/>
            <person name="Liu Z.J."/>
        </authorList>
    </citation>
    <scope>NUCLEOTIDE SEQUENCE [LARGE SCALE GENOMIC DNA]</scope>
    <source>
        <strain evidence="2">Lindl</strain>
    </source>
</reference>
<feature type="region of interest" description="Disordered" evidence="1">
    <location>
        <begin position="1"/>
        <end position="29"/>
    </location>
</feature>